<dbReference type="AlphaFoldDB" id="A0A2A2TPZ7"/>
<dbReference type="OrthoDB" id="561356at2"/>
<dbReference type="Proteomes" id="UP000218238">
    <property type="component" value="Unassembled WGS sequence"/>
</dbReference>
<gene>
    <name evidence="2" type="ORF">CK510_01090</name>
</gene>
<protein>
    <submittedName>
        <fullName evidence="2">Uncharacterized protein</fullName>
    </submittedName>
</protein>
<keyword evidence="1" id="KW-0812">Transmembrane</keyword>
<evidence type="ECO:0000313" key="3">
    <source>
        <dbReference type="Proteomes" id="UP000218238"/>
    </source>
</evidence>
<keyword evidence="3" id="KW-1185">Reference proteome</keyword>
<dbReference type="RefSeq" id="WP_095719918.1">
    <property type="nucleotide sequence ID" value="NZ_NTFS01000005.1"/>
</dbReference>
<feature type="transmembrane region" description="Helical" evidence="1">
    <location>
        <begin position="5"/>
        <end position="23"/>
    </location>
</feature>
<reference evidence="2 3" key="1">
    <citation type="submission" date="2017-08" db="EMBL/GenBank/DDBJ databases">
        <title>Draft genome sequence of filamentous cyanobacterium Calothrix elsteri CCALA 953.</title>
        <authorList>
            <person name="Gagunashvili A.N."/>
            <person name="Elster J."/>
            <person name="Andresson O.S."/>
        </authorList>
    </citation>
    <scope>NUCLEOTIDE SEQUENCE [LARGE SCALE GENOMIC DNA]</scope>
    <source>
        <strain evidence="2 3">CCALA 953</strain>
    </source>
</reference>
<accession>A0A2A2TPZ7</accession>
<keyword evidence="1" id="KW-1133">Transmembrane helix</keyword>
<evidence type="ECO:0000313" key="2">
    <source>
        <dbReference type="EMBL" id="PAX60606.1"/>
    </source>
</evidence>
<dbReference type="EMBL" id="NTFS01000005">
    <property type="protein sequence ID" value="PAX60606.1"/>
    <property type="molecule type" value="Genomic_DNA"/>
</dbReference>
<proteinExistence type="predicted"/>
<organism evidence="2 3">
    <name type="scientific">Brunnivagina elsteri CCALA 953</name>
    <dbReference type="NCBI Taxonomy" id="987040"/>
    <lineage>
        <taxon>Bacteria</taxon>
        <taxon>Bacillati</taxon>
        <taxon>Cyanobacteriota</taxon>
        <taxon>Cyanophyceae</taxon>
        <taxon>Nostocales</taxon>
        <taxon>Calotrichaceae</taxon>
        <taxon>Brunnivagina</taxon>
    </lineage>
</organism>
<sequence>MSASLIFLIAQLVVVWLIFKALLNVLNTVISAAIAIFVIAIVLMFFGYSPEALIQKISNFPQMIQQMVTDIKKFFGW</sequence>
<keyword evidence="1" id="KW-0472">Membrane</keyword>
<feature type="transmembrane region" description="Helical" evidence="1">
    <location>
        <begin position="29"/>
        <end position="48"/>
    </location>
</feature>
<name>A0A2A2TPZ7_9CYAN</name>
<comment type="caution">
    <text evidence="2">The sequence shown here is derived from an EMBL/GenBank/DDBJ whole genome shotgun (WGS) entry which is preliminary data.</text>
</comment>
<evidence type="ECO:0000256" key="1">
    <source>
        <dbReference type="SAM" id="Phobius"/>
    </source>
</evidence>